<protein>
    <recommendedName>
        <fullName evidence="6">Ribosome-recycling factor</fullName>
        <shortName evidence="6">RRF</shortName>
    </recommendedName>
    <alternativeName>
        <fullName evidence="6">Ribosome-releasing factor</fullName>
    </alternativeName>
</protein>
<evidence type="ECO:0000256" key="5">
    <source>
        <dbReference type="ARBA" id="ARBA00025050"/>
    </source>
</evidence>
<evidence type="ECO:0000259" key="8">
    <source>
        <dbReference type="Pfam" id="PF01765"/>
    </source>
</evidence>
<sequence>MSNAVVEQARENMEERIDSLKRELTKIRTGRASRNLLDGIKVNAYGSTMPIDQVGTITVPESRMIVIQPWDPQMLAVLEKAIMTSDVGLTPANDGKVIRLNIPQLTEERRKELVKQVKKIAEEYKVGIRNERRDANDFFKKQKNDKEISEDDMFRYQDDVQKVTDEFIVRIDEIIAGKEKEVMEV</sequence>
<evidence type="ECO:0000256" key="7">
    <source>
        <dbReference type="SAM" id="Coils"/>
    </source>
</evidence>
<dbReference type="SUPFAM" id="SSF55194">
    <property type="entry name" value="Ribosome recycling factor, RRF"/>
    <property type="match status" value="1"/>
</dbReference>
<feature type="coiled-coil region" evidence="7">
    <location>
        <begin position="3"/>
        <end position="30"/>
    </location>
</feature>
<dbReference type="GO" id="GO:0005737">
    <property type="term" value="C:cytoplasm"/>
    <property type="evidence" value="ECO:0007669"/>
    <property type="project" value="UniProtKB-SubCell"/>
</dbReference>
<dbReference type="EMBL" id="CP159373">
    <property type="protein sequence ID" value="XCN72975.1"/>
    <property type="molecule type" value="Genomic_DNA"/>
</dbReference>
<dbReference type="InterPro" id="IPR023584">
    <property type="entry name" value="Ribosome_recyc_fac_dom"/>
</dbReference>
<dbReference type="FunFam" id="1.10.132.20:FF:000001">
    <property type="entry name" value="Ribosome-recycling factor"/>
    <property type="match status" value="1"/>
</dbReference>
<comment type="similarity">
    <text evidence="2 6">Belongs to the RRF family.</text>
</comment>
<keyword evidence="3 6" id="KW-0963">Cytoplasm</keyword>
<comment type="function">
    <text evidence="5 6">Responsible for the release of ribosomes from messenger RNA at the termination of protein biosynthesis. May increase the efficiency of translation by recycling ribosomes from one round of translation to another.</text>
</comment>
<evidence type="ECO:0000256" key="1">
    <source>
        <dbReference type="ARBA" id="ARBA00004496"/>
    </source>
</evidence>
<dbReference type="NCBIfam" id="TIGR00496">
    <property type="entry name" value="frr"/>
    <property type="match status" value="1"/>
</dbReference>
<keyword evidence="7" id="KW-0175">Coiled coil</keyword>
<dbReference type="InterPro" id="IPR002661">
    <property type="entry name" value="Ribosome_recyc_fac"/>
</dbReference>
<reference evidence="9" key="2">
    <citation type="submission" date="2024-06" db="EMBL/GenBank/DDBJ databases">
        <authorList>
            <person name="Plum-Jensen L.E."/>
            <person name="Schramm A."/>
            <person name="Marshall I.P.G."/>
        </authorList>
    </citation>
    <scope>NUCLEOTIDE SEQUENCE</scope>
    <source>
        <strain evidence="9">Rat1</strain>
    </source>
</reference>
<proteinExistence type="inferred from homology"/>
<reference evidence="9" key="1">
    <citation type="journal article" date="2024" name="Syst. Appl. Microbiol.">
        <title>First single-strain enrichments of Electrothrix cable bacteria, description of E. aestuarii sp. nov. and E. rattekaaiensis sp. nov., and proposal of a cable bacteria taxonomy following the rules of the SeqCode.</title>
        <authorList>
            <person name="Plum-Jensen L.E."/>
            <person name="Schramm A."/>
            <person name="Marshall I.P.G."/>
        </authorList>
    </citation>
    <scope>NUCLEOTIDE SEQUENCE</scope>
    <source>
        <strain evidence="9">Rat1</strain>
    </source>
</reference>
<dbReference type="GO" id="GO:0006415">
    <property type="term" value="P:translational termination"/>
    <property type="evidence" value="ECO:0007669"/>
    <property type="project" value="UniProtKB-UniRule"/>
</dbReference>
<dbReference type="CDD" id="cd00520">
    <property type="entry name" value="RRF"/>
    <property type="match status" value="1"/>
</dbReference>
<dbReference type="PANTHER" id="PTHR20982">
    <property type="entry name" value="RIBOSOME RECYCLING FACTOR"/>
    <property type="match status" value="1"/>
</dbReference>
<feature type="domain" description="Ribosome recycling factor" evidence="8">
    <location>
        <begin position="20"/>
        <end position="183"/>
    </location>
</feature>
<dbReference type="GO" id="GO:0043023">
    <property type="term" value="F:ribosomal large subunit binding"/>
    <property type="evidence" value="ECO:0007669"/>
    <property type="project" value="TreeGrafter"/>
</dbReference>
<dbReference type="KEGG" id="eaj:Q3M24_22310"/>
<dbReference type="AlphaFoldDB" id="A0AAU8LVV4"/>
<dbReference type="Gene3D" id="1.10.132.20">
    <property type="entry name" value="Ribosome-recycling factor"/>
    <property type="match status" value="1"/>
</dbReference>
<name>A0AAU8LVV4_9BACT</name>
<evidence type="ECO:0000256" key="4">
    <source>
        <dbReference type="ARBA" id="ARBA00022917"/>
    </source>
</evidence>
<dbReference type="FunFam" id="3.30.1360.40:FF:000001">
    <property type="entry name" value="Ribosome-recycling factor"/>
    <property type="match status" value="1"/>
</dbReference>
<dbReference type="InterPro" id="IPR036191">
    <property type="entry name" value="RRF_sf"/>
</dbReference>
<evidence type="ECO:0000313" key="9">
    <source>
        <dbReference type="EMBL" id="XCN72975.1"/>
    </source>
</evidence>
<accession>A0AAU8LVV4</accession>
<comment type="subcellular location">
    <subcellularLocation>
        <location evidence="1 6">Cytoplasm</location>
    </subcellularLocation>
</comment>
<keyword evidence="4 6" id="KW-0648">Protein biosynthesis</keyword>
<dbReference type="HAMAP" id="MF_00040">
    <property type="entry name" value="RRF"/>
    <property type="match status" value="1"/>
</dbReference>
<evidence type="ECO:0000256" key="6">
    <source>
        <dbReference type="HAMAP-Rule" id="MF_00040"/>
    </source>
</evidence>
<evidence type="ECO:0000256" key="2">
    <source>
        <dbReference type="ARBA" id="ARBA00005912"/>
    </source>
</evidence>
<dbReference type="PANTHER" id="PTHR20982:SF3">
    <property type="entry name" value="MITOCHONDRIAL RIBOSOME RECYCLING FACTOR PSEUDO 1"/>
    <property type="match status" value="1"/>
</dbReference>
<evidence type="ECO:0000256" key="3">
    <source>
        <dbReference type="ARBA" id="ARBA00022490"/>
    </source>
</evidence>
<gene>
    <name evidence="6 9" type="primary">frr</name>
    <name evidence="9" type="ORF">Q3M24_22310</name>
</gene>
<organism evidence="9">
    <name type="scientific">Candidatus Electrothrix aestuarii</name>
    <dbReference type="NCBI Taxonomy" id="3062594"/>
    <lineage>
        <taxon>Bacteria</taxon>
        <taxon>Pseudomonadati</taxon>
        <taxon>Thermodesulfobacteriota</taxon>
        <taxon>Desulfobulbia</taxon>
        <taxon>Desulfobulbales</taxon>
        <taxon>Desulfobulbaceae</taxon>
        <taxon>Candidatus Electrothrix</taxon>
    </lineage>
</organism>
<dbReference type="Gene3D" id="3.30.1360.40">
    <property type="match status" value="1"/>
</dbReference>
<dbReference type="Pfam" id="PF01765">
    <property type="entry name" value="RRF"/>
    <property type="match status" value="1"/>
</dbReference>